<dbReference type="Proteomes" id="UP000095284">
    <property type="component" value="Unplaced"/>
</dbReference>
<reference evidence="4" key="1">
    <citation type="submission" date="2016-11" db="UniProtKB">
        <authorList>
            <consortium name="WormBaseParasite"/>
        </authorList>
    </citation>
    <scope>IDENTIFICATION</scope>
</reference>
<feature type="transmembrane region" description="Helical" evidence="1">
    <location>
        <begin position="188"/>
        <end position="213"/>
    </location>
</feature>
<feature type="transmembrane region" description="Helical" evidence="1">
    <location>
        <begin position="154"/>
        <end position="176"/>
    </location>
</feature>
<feature type="signal peptide" evidence="2">
    <location>
        <begin position="1"/>
        <end position="34"/>
    </location>
</feature>
<proteinExistence type="predicted"/>
<accession>A0A1I7S4T5</accession>
<keyword evidence="1" id="KW-1133">Transmembrane helix</keyword>
<evidence type="ECO:0000256" key="1">
    <source>
        <dbReference type="SAM" id="Phobius"/>
    </source>
</evidence>
<feature type="transmembrane region" description="Helical" evidence="1">
    <location>
        <begin position="245"/>
        <end position="264"/>
    </location>
</feature>
<dbReference type="eggNOG" id="ENOG502SY9E">
    <property type="taxonomic scope" value="Eukaryota"/>
</dbReference>
<evidence type="ECO:0000313" key="3">
    <source>
        <dbReference type="Proteomes" id="UP000095284"/>
    </source>
</evidence>
<dbReference type="AlphaFoldDB" id="A0A1I7S4T5"/>
<keyword evidence="1" id="KW-0472">Membrane</keyword>
<feature type="chain" id="PRO_5009305456" evidence="2">
    <location>
        <begin position="35"/>
        <end position="425"/>
    </location>
</feature>
<organism evidence="3 4">
    <name type="scientific">Bursaphelenchus xylophilus</name>
    <name type="common">Pinewood nematode worm</name>
    <name type="synonym">Aphelenchoides xylophilus</name>
    <dbReference type="NCBI Taxonomy" id="6326"/>
    <lineage>
        <taxon>Eukaryota</taxon>
        <taxon>Metazoa</taxon>
        <taxon>Ecdysozoa</taxon>
        <taxon>Nematoda</taxon>
        <taxon>Chromadorea</taxon>
        <taxon>Rhabditida</taxon>
        <taxon>Tylenchina</taxon>
        <taxon>Tylenchomorpha</taxon>
        <taxon>Aphelenchoidea</taxon>
        <taxon>Aphelenchoididae</taxon>
        <taxon>Bursaphelenchus</taxon>
    </lineage>
</organism>
<evidence type="ECO:0000313" key="4">
    <source>
        <dbReference type="WBParaSite" id="BXY_0801800.1"/>
    </source>
</evidence>
<name>A0A1I7S4T5_BURXY</name>
<dbReference type="WBParaSite" id="BXY_0801800.1">
    <property type="protein sequence ID" value="BXY_0801800.1"/>
    <property type="gene ID" value="BXY_0801800"/>
</dbReference>
<feature type="transmembrane region" description="Helical" evidence="1">
    <location>
        <begin position="116"/>
        <end position="134"/>
    </location>
</feature>
<feature type="transmembrane region" description="Helical" evidence="1">
    <location>
        <begin position="80"/>
        <end position="104"/>
    </location>
</feature>
<keyword evidence="2" id="KW-0732">Signal</keyword>
<sequence>MGFLLALRRILSVRNLAPLLVVVLISAADQYVNDDYVDLLTDEPVHDRVKRAATKNKHKDEDTYDYTDSQGKLKTADWTNIKFCFFCILGFVLMIIQLWTCIFGRRMRNDGTRWHVLYVTIFMIINLFVFVDVDEDSPWQDYMRNVYVTVHQKAIQWVTLSAFPASITIMVPIYLISYGASSLRGTYFFKWFLWVIVYGALFGANGFLALLYYKALDGDGQVPTGTYLEAYQFYICKFSDLIDLFMLWFNIVIVTTFVATQNLMNSFNYIMLNVVPTVTEYMKEMKSSSSSSDTTSGSSLDMASLLELADKLKPVVSFLQTTQLYIPVAFYFANVICLPAFRESFISLLTCGACYRSDKDGSCWTLIPNRYRSIYPLEALRWANPSLIAQGIVPPPPASMNIGNGGPLAFVSQNDKKQLMVEHLE</sequence>
<keyword evidence="1" id="KW-0812">Transmembrane</keyword>
<evidence type="ECO:0000256" key="2">
    <source>
        <dbReference type="SAM" id="SignalP"/>
    </source>
</evidence>
<protein>
    <submittedName>
        <fullName evidence="4">Transmembrane protein</fullName>
    </submittedName>
</protein>